<reference evidence="2 3" key="1">
    <citation type="submission" date="2019-10" db="EMBL/GenBank/DDBJ databases">
        <title>Whole genome shotgun sequence of Acrocarpospora macrocephala NBRC 16266.</title>
        <authorList>
            <person name="Ichikawa N."/>
            <person name="Kimura A."/>
            <person name="Kitahashi Y."/>
            <person name="Komaki H."/>
            <person name="Oguchi A."/>
        </authorList>
    </citation>
    <scope>NUCLEOTIDE SEQUENCE [LARGE SCALE GENOMIC DNA]</scope>
    <source>
        <strain evidence="2 3">NBRC 16266</strain>
    </source>
</reference>
<name>A0A5M3XB50_9ACTN</name>
<evidence type="ECO:0000313" key="3">
    <source>
        <dbReference type="Proteomes" id="UP000331127"/>
    </source>
</evidence>
<dbReference type="RefSeq" id="WP_155361187.1">
    <property type="nucleotide sequence ID" value="NZ_BAAAHL010000043.1"/>
</dbReference>
<dbReference type="InterPro" id="IPR011059">
    <property type="entry name" value="Metal-dep_hydrolase_composite"/>
</dbReference>
<dbReference type="PANTHER" id="PTHR22642">
    <property type="entry name" value="IMIDAZOLONEPROPIONASE"/>
    <property type="match status" value="1"/>
</dbReference>
<comment type="caution">
    <text evidence="2">The sequence shown here is derived from an EMBL/GenBank/DDBJ whole genome shotgun (WGS) entry which is preliminary data.</text>
</comment>
<protein>
    <recommendedName>
        <fullName evidence="1">Amidohydrolase 3 domain-containing protein</fullName>
    </recommendedName>
</protein>
<gene>
    <name evidence="2" type="ORF">Amac_097110</name>
</gene>
<keyword evidence="3" id="KW-1185">Reference proteome</keyword>
<dbReference type="Gene3D" id="3.20.20.140">
    <property type="entry name" value="Metal-dependent hydrolases"/>
    <property type="match status" value="2"/>
</dbReference>
<sequence length="461" mass="49423">MNGAATPPVVYIAPVVTMDPQRPRAAALAVAAGRVVAVGSVDEVRATVPAGAPEHALDGVILPGLIDAHMHMQRGGLKALAYLQDGADADEYIEAMRRTFGEESWPGGEPTLEQRVAGLRRVQPLLHALGFTGVVDPAVTIEEMRGYQEAHRRGALTMRTVAMPYLEPGSAATPDIDAVIGHLEGTGVSTGFGDDVLRLGPIKIYVDGEGLRGEALLHEPWNETGYRGLQRMADDDLDRLVRFCAENGWGIGAHAVGGAAIATVTRRFSTAGAAVRERRFQLIHAYLEPRLIDLTEAARCGVVASLQPSIIWHNGRGLRERLGERAERANPVRSWIDAGAVVAFGSDGPFFAFDPRLLIWQAITRRVDGSQRPLSLDEAITVQEALAAYTIGAAYASLAEESRGMLRPGMLADWVLWSADPTTVATDELRALRVLRTEVGGRTVFSARKGGKPGVDVVGTN</sequence>
<dbReference type="GO" id="GO:0016810">
    <property type="term" value="F:hydrolase activity, acting on carbon-nitrogen (but not peptide) bonds"/>
    <property type="evidence" value="ECO:0007669"/>
    <property type="project" value="InterPro"/>
</dbReference>
<dbReference type="Gene3D" id="3.10.310.70">
    <property type="match status" value="1"/>
</dbReference>
<dbReference type="OrthoDB" id="3173428at2"/>
<accession>A0A5M3XB50</accession>
<dbReference type="EMBL" id="BLAE01000092">
    <property type="protein sequence ID" value="GES16113.1"/>
    <property type="molecule type" value="Genomic_DNA"/>
</dbReference>
<organism evidence="2 3">
    <name type="scientific">Acrocarpospora macrocephala</name>
    <dbReference type="NCBI Taxonomy" id="150177"/>
    <lineage>
        <taxon>Bacteria</taxon>
        <taxon>Bacillati</taxon>
        <taxon>Actinomycetota</taxon>
        <taxon>Actinomycetes</taxon>
        <taxon>Streptosporangiales</taxon>
        <taxon>Streptosporangiaceae</taxon>
        <taxon>Acrocarpospora</taxon>
    </lineage>
</organism>
<dbReference type="SUPFAM" id="SSF51338">
    <property type="entry name" value="Composite domain of metallo-dependent hydrolases"/>
    <property type="match status" value="1"/>
</dbReference>
<dbReference type="AlphaFoldDB" id="A0A5M3XB50"/>
<dbReference type="Gene3D" id="2.30.40.10">
    <property type="entry name" value="Urease, subunit C, domain 1"/>
    <property type="match status" value="2"/>
</dbReference>
<evidence type="ECO:0000313" key="2">
    <source>
        <dbReference type="EMBL" id="GES16113.1"/>
    </source>
</evidence>
<dbReference type="SUPFAM" id="SSF51556">
    <property type="entry name" value="Metallo-dependent hydrolases"/>
    <property type="match status" value="1"/>
</dbReference>
<dbReference type="Proteomes" id="UP000331127">
    <property type="component" value="Unassembled WGS sequence"/>
</dbReference>
<dbReference type="InterPro" id="IPR013108">
    <property type="entry name" value="Amidohydro_3"/>
</dbReference>
<proteinExistence type="predicted"/>
<dbReference type="Pfam" id="PF07969">
    <property type="entry name" value="Amidohydro_3"/>
    <property type="match status" value="1"/>
</dbReference>
<evidence type="ECO:0000259" key="1">
    <source>
        <dbReference type="Pfam" id="PF07969"/>
    </source>
</evidence>
<feature type="domain" description="Amidohydrolase 3" evidence="1">
    <location>
        <begin position="111"/>
        <end position="445"/>
    </location>
</feature>
<dbReference type="PANTHER" id="PTHR22642:SF2">
    <property type="entry name" value="PROTEIN LONG AFTER FAR-RED 3"/>
    <property type="match status" value="1"/>
</dbReference>
<dbReference type="InterPro" id="IPR032466">
    <property type="entry name" value="Metal_Hydrolase"/>
</dbReference>